<name>A0A512ICC6_9MICC</name>
<dbReference type="AlphaFoldDB" id="A0A512ICC6"/>
<keyword evidence="2" id="KW-1185">Reference proteome</keyword>
<dbReference type="InterPro" id="IPR013783">
    <property type="entry name" value="Ig-like_fold"/>
</dbReference>
<dbReference type="Proteomes" id="UP000321103">
    <property type="component" value="Unassembled WGS sequence"/>
</dbReference>
<evidence type="ECO:0000313" key="2">
    <source>
        <dbReference type="Proteomes" id="UP000321103"/>
    </source>
</evidence>
<evidence type="ECO:0000313" key="1">
    <source>
        <dbReference type="EMBL" id="GEO95366.1"/>
    </source>
</evidence>
<dbReference type="GO" id="GO:0005975">
    <property type="term" value="P:carbohydrate metabolic process"/>
    <property type="evidence" value="ECO:0007669"/>
    <property type="project" value="UniProtKB-ARBA"/>
</dbReference>
<comment type="caution">
    <text evidence="1">The sequence shown here is derived from an EMBL/GenBank/DDBJ whole genome shotgun (WGS) entry which is preliminary data.</text>
</comment>
<accession>A0A512ICC6</accession>
<dbReference type="SUPFAM" id="SSF49265">
    <property type="entry name" value="Fibronectin type III"/>
    <property type="match status" value="1"/>
</dbReference>
<reference evidence="1 2" key="1">
    <citation type="submission" date="2019-07" db="EMBL/GenBank/DDBJ databases">
        <title>Whole genome shotgun sequence of Kocuria turfanensis NBRC 107627.</title>
        <authorList>
            <person name="Hosoyama A."/>
            <person name="Uohara A."/>
            <person name="Ohji S."/>
            <person name="Ichikawa N."/>
        </authorList>
    </citation>
    <scope>NUCLEOTIDE SEQUENCE [LARGE SCALE GENOMIC DNA]</scope>
    <source>
        <strain evidence="1 2">NBRC 107627</strain>
    </source>
</reference>
<proteinExistence type="predicted"/>
<dbReference type="STRING" id="388357.GCA_001580365_02835"/>
<gene>
    <name evidence="1" type="ORF">KTU01_14890</name>
</gene>
<sequence length="322" mass="33138">MRKYRTPAAYALAVLLLLVVVVLMTPNGTTRARWSAAGQAEVPVLTMGVIGFDVAGDGSSATLTNTSGFGIRYRPVQVALVDTTGAAVTPPAGLRFAYRTGAACGAPESPASWTAVAPGGSTPVAVPGSTPAPLERDRPAELCLTVSTDGAAEDALRALAGRSLQVVTRLEASSLDGGTWSATRSWTAPFTVDLPPVTAPSVPVPADAAQCGADKSTAVLRWTWSDRPGGPAVEEWQVLARPMGSTQAPTVLMTVSHGAARTAQLGAVDLRRVSDLRSSQDYEVLVRAVFAAGGTTHADSAYAWKIKTPGASGNINCEGLPS</sequence>
<dbReference type="Gene3D" id="2.60.40.10">
    <property type="entry name" value="Immunoglobulins"/>
    <property type="match status" value="1"/>
</dbReference>
<protein>
    <recommendedName>
        <fullName evidence="3">Fibronectin type-III domain-containing protein</fullName>
    </recommendedName>
</protein>
<dbReference type="RefSeq" id="WP_062736288.1">
    <property type="nucleotide sequence ID" value="NZ_BJZS01000036.1"/>
</dbReference>
<dbReference type="InterPro" id="IPR036116">
    <property type="entry name" value="FN3_sf"/>
</dbReference>
<dbReference type="EMBL" id="BJZS01000036">
    <property type="protein sequence ID" value="GEO95366.1"/>
    <property type="molecule type" value="Genomic_DNA"/>
</dbReference>
<organism evidence="1 2">
    <name type="scientific">Kocuria turfanensis</name>
    <dbReference type="NCBI Taxonomy" id="388357"/>
    <lineage>
        <taxon>Bacteria</taxon>
        <taxon>Bacillati</taxon>
        <taxon>Actinomycetota</taxon>
        <taxon>Actinomycetes</taxon>
        <taxon>Micrococcales</taxon>
        <taxon>Micrococcaceae</taxon>
        <taxon>Kocuria</taxon>
    </lineage>
</organism>
<evidence type="ECO:0008006" key="3">
    <source>
        <dbReference type="Google" id="ProtNLM"/>
    </source>
</evidence>